<dbReference type="EMBL" id="MU072169">
    <property type="protein sequence ID" value="KAF5825697.1"/>
    <property type="molecule type" value="Genomic_DNA"/>
</dbReference>
<evidence type="ECO:0000313" key="3">
    <source>
        <dbReference type="Proteomes" id="UP000815325"/>
    </source>
</evidence>
<dbReference type="Proteomes" id="UP000815325">
    <property type="component" value="Unassembled WGS sequence"/>
</dbReference>
<name>A0ABQ7FT99_DUNSA</name>
<feature type="region of interest" description="Disordered" evidence="1">
    <location>
        <begin position="85"/>
        <end position="142"/>
    </location>
</feature>
<proteinExistence type="predicted"/>
<organism evidence="2 3">
    <name type="scientific">Dunaliella salina</name>
    <name type="common">Green alga</name>
    <name type="synonym">Protococcus salinus</name>
    <dbReference type="NCBI Taxonomy" id="3046"/>
    <lineage>
        <taxon>Eukaryota</taxon>
        <taxon>Viridiplantae</taxon>
        <taxon>Chlorophyta</taxon>
        <taxon>core chlorophytes</taxon>
        <taxon>Chlorophyceae</taxon>
        <taxon>CS clade</taxon>
        <taxon>Chlamydomonadales</taxon>
        <taxon>Dunaliellaceae</taxon>
        <taxon>Dunaliella</taxon>
    </lineage>
</organism>
<gene>
    <name evidence="2" type="ORF">DUNSADRAFT_7514</name>
</gene>
<sequence>MLDAIFLWIDCTGIDKLCAKLIFVTSQITVVDELKRRQRAVSLSLFDFVEALARLSEVLSPPAPDELAAWLSGRYQSAVSTQSAVSHPSAVSPRGSLGGVERGTSEPGAAAAPAHDASLAPNKARSNGGSNSGSSSGGSNGIRSKRLSSAIGNEGMPELAGVVMYFKVWDYCVLKRPGLWWKINLHG</sequence>
<evidence type="ECO:0000256" key="1">
    <source>
        <dbReference type="SAM" id="MobiDB-lite"/>
    </source>
</evidence>
<feature type="compositionally biased region" description="Low complexity" evidence="1">
    <location>
        <begin position="107"/>
        <end position="134"/>
    </location>
</feature>
<evidence type="ECO:0000313" key="2">
    <source>
        <dbReference type="EMBL" id="KAF5825697.1"/>
    </source>
</evidence>
<reference evidence="2" key="1">
    <citation type="submission" date="2017-08" db="EMBL/GenBank/DDBJ databases">
        <authorList>
            <person name="Polle J.E."/>
            <person name="Barry K."/>
            <person name="Cushman J."/>
            <person name="Schmutz J."/>
            <person name="Tran D."/>
            <person name="Hathwaick L.T."/>
            <person name="Yim W.C."/>
            <person name="Jenkins J."/>
            <person name="Mckie-Krisberg Z.M."/>
            <person name="Prochnik S."/>
            <person name="Lindquist E."/>
            <person name="Dockter R.B."/>
            <person name="Adam C."/>
            <person name="Molina H."/>
            <person name="Bunkerborg J."/>
            <person name="Jin E."/>
            <person name="Buchheim M."/>
            <person name="Magnuson J."/>
        </authorList>
    </citation>
    <scope>NUCLEOTIDE SEQUENCE</scope>
    <source>
        <strain evidence="2">CCAP 19/18</strain>
    </source>
</reference>
<comment type="caution">
    <text evidence="2">The sequence shown here is derived from an EMBL/GenBank/DDBJ whole genome shotgun (WGS) entry which is preliminary data.</text>
</comment>
<protein>
    <submittedName>
        <fullName evidence="2">Uncharacterized protein</fullName>
    </submittedName>
</protein>
<accession>A0ABQ7FT99</accession>
<keyword evidence="3" id="KW-1185">Reference proteome</keyword>